<dbReference type="Proteomes" id="UP001469553">
    <property type="component" value="Unassembled WGS sequence"/>
</dbReference>
<evidence type="ECO:0000313" key="3">
    <source>
        <dbReference type="Proteomes" id="UP001469553"/>
    </source>
</evidence>
<feature type="non-terminal residue" evidence="2">
    <location>
        <position position="86"/>
    </location>
</feature>
<evidence type="ECO:0000259" key="1">
    <source>
        <dbReference type="Pfam" id="PF24506"/>
    </source>
</evidence>
<accession>A0ABV1A4R4</accession>
<evidence type="ECO:0000313" key="2">
    <source>
        <dbReference type="EMBL" id="MEQ2313544.1"/>
    </source>
</evidence>
<proteinExistence type="predicted"/>
<dbReference type="Pfam" id="PF24506">
    <property type="entry name" value="KNTC1_N"/>
    <property type="match status" value="1"/>
</dbReference>
<dbReference type="InterPro" id="IPR055402">
    <property type="entry name" value="KNTC1_N"/>
</dbReference>
<dbReference type="PANTHER" id="PTHR15688">
    <property type="entry name" value="KINETOCHORE-ASSOCIATED PROTEIN 1"/>
    <property type="match status" value="1"/>
</dbReference>
<reference evidence="2 3" key="1">
    <citation type="submission" date="2021-06" db="EMBL/GenBank/DDBJ databases">
        <authorList>
            <person name="Palmer J.M."/>
        </authorList>
    </citation>
    <scope>NUCLEOTIDE SEQUENCE [LARGE SCALE GENOMIC DNA]</scope>
    <source>
        <strain evidence="2 3">AS_MEX2019</strain>
        <tissue evidence="2">Muscle</tissue>
    </source>
</reference>
<dbReference type="EMBL" id="JAHRIP010084758">
    <property type="protein sequence ID" value="MEQ2313544.1"/>
    <property type="molecule type" value="Genomic_DNA"/>
</dbReference>
<keyword evidence="3" id="KW-1185">Reference proteome</keyword>
<comment type="caution">
    <text evidence="2">The sequence shown here is derived from an EMBL/GenBank/DDBJ whole genome shotgun (WGS) entry which is preliminary data.</text>
</comment>
<feature type="domain" description="KNTC1 N-terminal" evidence="1">
    <location>
        <begin position="24"/>
        <end position="86"/>
    </location>
</feature>
<organism evidence="2 3">
    <name type="scientific">Ameca splendens</name>
    <dbReference type="NCBI Taxonomy" id="208324"/>
    <lineage>
        <taxon>Eukaryota</taxon>
        <taxon>Metazoa</taxon>
        <taxon>Chordata</taxon>
        <taxon>Craniata</taxon>
        <taxon>Vertebrata</taxon>
        <taxon>Euteleostomi</taxon>
        <taxon>Actinopterygii</taxon>
        <taxon>Neopterygii</taxon>
        <taxon>Teleostei</taxon>
        <taxon>Neoteleostei</taxon>
        <taxon>Acanthomorphata</taxon>
        <taxon>Ovalentaria</taxon>
        <taxon>Atherinomorphae</taxon>
        <taxon>Cyprinodontiformes</taxon>
        <taxon>Goodeidae</taxon>
        <taxon>Ameca</taxon>
    </lineage>
</organism>
<dbReference type="PANTHER" id="PTHR15688:SF1">
    <property type="entry name" value="KINETOCHORE-ASSOCIATED PROTEIN 1"/>
    <property type="match status" value="1"/>
</dbReference>
<dbReference type="InterPro" id="IPR052802">
    <property type="entry name" value="KNTC1"/>
</dbReference>
<gene>
    <name evidence="2" type="ORF">AMECASPLE_003080</name>
</gene>
<protein>
    <recommendedName>
        <fullName evidence="1">KNTC1 N-terminal domain-containing protein</fullName>
    </recommendedName>
</protein>
<name>A0ABV1A4R4_9TELE</name>
<sequence length="86" mass="9503">MATWSDVELLTNEDTNTVRLDSVSGEENGSGLYQVDTLVKISSADKVPADPRLLSFGASNWSIVVIDKTVILFDQSYQTILLLLHF</sequence>